<feature type="transmembrane region" description="Helical" evidence="1">
    <location>
        <begin position="7"/>
        <end position="28"/>
    </location>
</feature>
<dbReference type="PROSITE" id="PS50887">
    <property type="entry name" value="GGDEF"/>
    <property type="match status" value="1"/>
</dbReference>
<dbReference type="NCBIfam" id="TIGR00254">
    <property type="entry name" value="GGDEF"/>
    <property type="match status" value="1"/>
</dbReference>
<dbReference type="PROSITE" id="PS50885">
    <property type="entry name" value="HAMP"/>
    <property type="match status" value="1"/>
</dbReference>
<evidence type="ECO:0000259" key="2">
    <source>
        <dbReference type="PROSITE" id="PS50883"/>
    </source>
</evidence>
<dbReference type="InterPro" id="IPR032244">
    <property type="entry name" value="LapD_MoxY_N"/>
</dbReference>
<dbReference type="InterPro" id="IPR050706">
    <property type="entry name" value="Cyclic-di-GMP_PDE-like"/>
</dbReference>
<feature type="domain" description="HAMP" evidence="3">
    <location>
        <begin position="170"/>
        <end position="221"/>
    </location>
</feature>
<evidence type="ECO:0000313" key="5">
    <source>
        <dbReference type="EMBL" id="NMG45952.1"/>
    </source>
</evidence>
<dbReference type="Pfam" id="PF00563">
    <property type="entry name" value="EAL"/>
    <property type="match status" value="1"/>
</dbReference>
<keyword evidence="1" id="KW-1133">Transmembrane helix</keyword>
<dbReference type="PROSITE" id="PS50883">
    <property type="entry name" value="EAL"/>
    <property type="match status" value="1"/>
</dbReference>
<evidence type="ECO:0000256" key="1">
    <source>
        <dbReference type="SAM" id="Phobius"/>
    </source>
</evidence>
<dbReference type="Pfam" id="PF00990">
    <property type="entry name" value="GGDEF"/>
    <property type="match status" value="1"/>
</dbReference>
<protein>
    <submittedName>
        <fullName evidence="5">EAL domain-containing protein</fullName>
    </submittedName>
</protein>
<proteinExistence type="predicted"/>
<dbReference type="SMART" id="SM00267">
    <property type="entry name" value="GGDEF"/>
    <property type="match status" value="1"/>
</dbReference>
<evidence type="ECO:0000259" key="4">
    <source>
        <dbReference type="PROSITE" id="PS50887"/>
    </source>
</evidence>
<dbReference type="RefSeq" id="WP_169257786.1">
    <property type="nucleotide sequence ID" value="NZ_WTVN01000043.1"/>
</dbReference>
<dbReference type="Gene3D" id="3.30.70.270">
    <property type="match status" value="1"/>
</dbReference>
<dbReference type="PANTHER" id="PTHR33121:SF23">
    <property type="entry name" value="CYCLIC DI-GMP PHOSPHODIESTERASE PDEB"/>
    <property type="match status" value="1"/>
</dbReference>
<dbReference type="InterPro" id="IPR000160">
    <property type="entry name" value="GGDEF_dom"/>
</dbReference>
<keyword evidence="6" id="KW-1185">Reference proteome</keyword>
<dbReference type="Gene3D" id="6.20.270.20">
    <property type="entry name" value="LapD/MoxY periplasmic domain"/>
    <property type="match status" value="1"/>
</dbReference>
<dbReference type="InterPro" id="IPR003660">
    <property type="entry name" value="HAMP_dom"/>
</dbReference>
<dbReference type="InterPro" id="IPR001633">
    <property type="entry name" value="EAL_dom"/>
</dbReference>
<keyword evidence="1" id="KW-0472">Membrane</keyword>
<comment type="caution">
    <text evidence="5">The sequence shown here is derived from an EMBL/GenBank/DDBJ whole genome shotgun (WGS) entry which is preliminary data.</text>
</comment>
<name>A0ABX1Q4W6_9RHOO</name>
<reference evidence="5 6" key="1">
    <citation type="submission" date="2019-12" db="EMBL/GenBank/DDBJ databases">
        <title>Comparative genomics gives insights into the taxonomy of the Azoarcus-Aromatoleum group and reveals separate origins of nif in the plant-associated Azoarcus and non-plant-associated Aromatoleum sub-groups.</title>
        <authorList>
            <person name="Lafos M."/>
            <person name="Maluk M."/>
            <person name="Batista M."/>
            <person name="Junghare M."/>
            <person name="Carmona M."/>
            <person name="Faoro H."/>
            <person name="Cruz L.M."/>
            <person name="Battistoni F."/>
            <person name="De Souza E."/>
            <person name="Pedrosa F."/>
            <person name="Chen W.-M."/>
            <person name="Poole P.S."/>
            <person name="Dixon R.A."/>
            <person name="James E.K."/>
        </authorList>
    </citation>
    <scope>NUCLEOTIDE SEQUENCE [LARGE SCALE GENOMIC DNA]</scope>
    <source>
        <strain evidence="5 6">Td21</strain>
    </source>
</reference>
<dbReference type="Gene3D" id="3.30.110.200">
    <property type="match status" value="1"/>
</dbReference>
<dbReference type="SMART" id="SM00052">
    <property type="entry name" value="EAL"/>
    <property type="match status" value="1"/>
</dbReference>
<sequence length="639" mass="68706">MSLIKQLWIAIAVVTLIALGGSLVVSTLSARHYLEQQLQVKNLDNATSLALSLSQMPKDPVTVELQIAAQFDAGHYRLIRLTSPTGDVVAEREYAGSLDGAPEWFTRLVPIKAHAGVAQVQDGWHQFGTLTLESHKRYAYAALWQGTLQLLGWFVLGGALTGLIGTLIIKHITRPLGRVVEQAEAIGGRRFVTTPEPSTMEFRSVVRAMNTLSERVRTILAEESRRLEQLRRQTQHDEMTGLLNRSQFLNQLDSALARDDAHAAGTLLIARVGDLTGLNQRIGRAQTDRLLHDLAGQFSDFAAGRANWQVGRINGSDFALLAPGEENAPELTAALAKQLHDGLDAHLQDVTVALPVAATAYAAGEARSQVLARADGALAAAEQAGDRGVRVDGGGKAAAPYPDLQSWRAALLSALERDGVRLGAYPVVANDGRLLHEEAPIRLLLDGVWQPAGYFMPRVARLGLMPRFDMAVVHAALHAISGDGRERGINVSAESLCDANFRGELFALLQADAAAAKRLWIEVPEYGALRHLAEFRTLCVALQPLGCRVGIEHVGAHFGELGDLHELGLDYVKIDSAVIRGIDANAGNQAFLRGLCMIVHSLGLMAIAEGVESESETRALPDLGIDGMTGPAVRTPSAA</sequence>
<dbReference type="SUPFAM" id="SSF55073">
    <property type="entry name" value="Nucleotide cyclase"/>
    <property type="match status" value="1"/>
</dbReference>
<dbReference type="PANTHER" id="PTHR33121">
    <property type="entry name" value="CYCLIC DI-GMP PHOSPHODIESTERASE PDEF"/>
    <property type="match status" value="1"/>
</dbReference>
<organism evidence="5 6">
    <name type="scientific">Aromatoleum toluvorans</name>
    <dbReference type="NCBI Taxonomy" id="92002"/>
    <lineage>
        <taxon>Bacteria</taxon>
        <taxon>Pseudomonadati</taxon>
        <taxon>Pseudomonadota</taxon>
        <taxon>Betaproteobacteria</taxon>
        <taxon>Rhodocyclales</taxon>
        <taxon>Rhodocyclaceae</taxon>
        <taxon>Aromatoleum</taxon>
    </lineage>
</organism>
<evidence type="ECO:0000259" key="3">
    <source>
        <dbReference type="PROSITE" id="PS50885"/>
    </source>
</evidence>
<evidence type="ECO:0000313" key="6">
    <source>
        <dbReference type="Proteomes" id="UP000623795"/>
    </source>
</evidence>
<dbReference type="InterPro" id="IPR043128">
    <property type="entry name" value="Rev_trsase/Diguanyl_cyclase"/>
</dbReference>
<dbReference type="CDD" id="cd01948">
    <property type="entry name" value="EAL"/>
    <property type="match status" value="1"/>
</dbReference>
<feature type="domain" description="GGDEF" evidence="4">
    <location>
        <begin position="263"/>
        <end position="394"/>
    </location>
</feature>
<dbReference type="Gene3D" id="3.20.20.450">
    <property type="entry name" value="EAL domain"/>
    <property type="match status" value="1"/>
</dbReference>
<dbReference type="Pfam" id="PF16448">
    <property type="entry name" value="LapD_MoxY_N"/>
    <property type="match status" value="1"/>
</dbReference>
<dbReference type="EMBL" id="WTVN01000043">
    <property type="protein sequence ID" value="NMG45952.1"/>
    <property type="molecule type" value="Genomic_DNA"/>
</dbReference>
<keyword evidence="1" id="KW-0812">Transmembrane</keyword>
<dbReference type="InterPro" id="IPR042461">
    <property type="entry name" value="LapD_MoxY_peri_C"/>
</dbReference>
<gene>
    <name evidence="5" type="ORF">GPA22_19730</name>
</gene>
<dbReference type="SMART" id="SM00304">
    <property type="entry name" value="HAMP"/>
    <property type="match status" value="1"/>
</dbReference>
<dbReference type="Proteomes" id="UP000623795">
    <property type="component" value="Unassembled WGS sequence"/>
</dbReference>
<accession>A0ABX1Q4W6</accession>
<dbReference type="InterPro" id="IPR035919">
    <property type="entry name" value="EAL_sf"/>
</dbReference>
<dbReference type="SUPFAM" id="SSF141868">
    <property type="entry name" value="EAL domain-like"/>
    <property type="match status" value="1"/>
</dbReference>
<dbReference type="InterPro" id="IPR029787">
    <property type="entry name" value="Nucleotide_cyclase"/>
</dbReference>
<feature type="domain" description="EAL" evidence="2">
    <location>
        <begin position="404"/>
        <end position="639"/>
    </location>
</feature>